<dbReference type="CDD" id="cd05299">
    <property type="entry name" value="CtBP_dh"/>
    <property type="match status" value="1"/>
</dbReference>
<evidence type="ECO:0000256" key="1">
    <source>
        <dbReference type="RuleBase" id="RU003719"/>
    </source>
</evidence>
<dbReference type="InterPro" id="IPR043322">
    <property type="entry name" value="CtBP"/>
</dbReference>
<dbReference type="Proteomes" id="UP000464178">
    <property type="component" value="Chromosome"/>
</dbReference>
<name>A0A6P2CZW6_9BACT</name>
<accession>A0A6P2CZW6</accession>
<dbReference type="EMBL" id="LR593886">
    <property type="protein sequence ID" value="VTR94678.1"/>
    <property type="molecule type" value="Genomic_DNA"/>
</dbReference>
<gene>
    <name evidence="4" type="ORF">SOIL9_30360</name>
</gene>
<organism evidence="4 5">
    <name type="scientific">Gemmata massiliana</name>
    <dbReference type="NCBI Taxonomy" id="1210884"/>
    <lineage>
        <taxon>Bacteria</taxon>
        <taxon>Pseudomonadati</taxon>
        <taxon>Planctomycetota</taxon>
        <taxon>Planctomycetia</taxon>
        <taxon>Gemmatales</taxon>
        <taxon>Gemmataceae</taxon>
        <taxon>Gemmata</taxon>
    </lineage>
</organism>
<dbReference type="KEGG" id="gms:SOIL9_30360"/>
<dbReference type="GO" id="GO:0016616">
    <property type="term" value="F:oxidoreductase activity, acting on the CH-OH group of donors, NAD or NADP as acceptor"/>
    <property type="evidence" value="ECO:0007669"/>
    <property type="project" value="InterPro"/>
</dbReference>
<comment type="similarity">
    <text evidence="1">Belongs to the D-isomer specific 2-hydroxyacid dehydrogenase family.</text>
</comment>
<evidence type="ECO:0000259" key="2">
    <source>
        <dbReference type="Pfam" id="PF00389"/>
    </source>
</evidence>
<dbReference type="InterPro" id="IPR006139">
    <property type="entry name" value="D-isomer_2_OHA_DH_cat_dom"/>
</dbReference>
<sequence length="330" mass="36020">MPRFRVVVADFLADALAPERELLGDIADVVALNATSEADMIGHIETADAVMLYHNIAITKETITRLQNCKLIVRCGVGFDNVDHRLARTKGIPVANVPDYGTEEVADSAIGMMLTLTRGINFFNNRLQRKSGDWSYMQGTPLVRLRGRVFGVIGLGRIGTAAALRAKALGMDVAFYDPHKQDGYDKANGIRRVEKLDDLFRQSFVLSVHCPLTEETRHIVGARGIGLMPDGSYLVNTARGATVDATAIPAAIRSGKLQGAAIDVLPIEPPLADHPLLVAWRDPADPCYDRVILNPHSAFYSEEGLLDMRVKGAQACRRALLGEPLRNIVN</sequence>
<dbReference type="GO" id="GO:0006357">
    <property type="term" value="P:regulation of transcription by RNA polymerase II"/>
    <property type="evidence" value="ECO:0007669"/>
    <property type="project" value="TreeGrafter"/>
</dbReference>
<dbReference type="InterPro" id="IPR036291">
    <property type="entry name" value="NAD(P)-bd_dom_sf"/>
</dbReference>
<dbReference type="GO" id="GO:0003714">
    <property type="term" value="F:transcription corepressor activity"/>
    <property type="evidence" value="ECO:0007669"/>
    <property type="project" value="InterPro"/>
</dbReference>
<dbReference type="Pfam" id="PF00389">
    <property type="entry name" value="2-Hacid_dh"/>
    <property type="match status" value="1"/>
</dbReference>
<feature type="domain" description="D-isomer specific 2-hydroxyacid dehydrogenase NAD-binding" evidence="3">
    <location>
        <begin position="110"/>
        <end position="298"/>
    </location>
</feature>
<keyword evidence="1" id="KW-0560">Oxidoreductase</keyword>
<reference evidence="4 5" key="1">
    <citation type="submission" date="2019-05" db="EMBL/GenBank/DDBJ databases">
        <authorList>
            <consortium name="Science for Life Laboratories"/>
        </authorList>
    </citation>
    <scope>NUCLEOTIDE SEQUENCE [LARGE SCALE GENOMIC DNA]</scope>
    <source>
        <strain evidence="4">Soil9</strain>
    </source>
</reference>
<dbReference type="Gene3D" id="3.40.50.720">
    <property type="entry name" value="NAD(P)-binding Rossmann-like Domain"/>
    <property type="match status" value="2"/>
</dbReference>
<dbReference type="PANTHER" id="PTHR46029:SF7">
    <property type="entry name" value="C-TERMINAL-BINDING PROTEIN"/>
    <property type="match status" value="1"/>
</dbReference>
<evidence type="ECO:0000259" key="3">
    <source>
        <dbReference type="Pfam" id="PF02826"/>
    </source>
</evidence>
<dbReference type="AlphaFoldDB" id="A0A6P2CZW6"/>
<evidence type="ECO:0008006" key="6">
    <source>
        <dbReference type="Google" id="ProtNLM"/>
    </source>
</evidence>
<dbReference type="RefSeq" id="WP_162669181.1">
    <property type="nucleotide sequence ID" value="NZ_LR593886.1"/>
</dbReference>
<dbReference type="GO" id="GO:0001221">
    <property type="term" value="F:transcription coregulator binding"/>
    <property type="evidence" value="ECO:0007669"/>
    <property type="project" value="TreeGrafter"/>
</dbReference>
<dbReference type="GO" id="GO:0051287">
    <property type="term" value="F:NAD binding"/>
    <property type="evidence" value="ECO:0007669"/>
    <property type="project" value="InterPro"/>
</dbReference>
<feature type="domain" description="D-isomer specific 2-hydroxyacid dehydrogenase catalytic" evidence="2">
    <location>
        <begin position="16"/>
        <end position="330"/>
    </location>
</feature>
<proteinExistence type="inferred from homology"/>
<dbReference type="PANTHER" id="PTHR46029">
    <property type="entry name" value="C-TERMINAL-BINDING PROTEIN"/>
    <property type="match status" value="1"/>
</dbReference>
<protein>
    <recommendedName>
        <fullName evidence="6">C-terminal binding protein</fullName>
    </recommendedName>
</protein>
<dbReference type="SUPFAM" id="SSF52283">
    <property type="entry name" value="Formate/glycerate dehydrogenase catalytic domain-like"/>
    <property type="match status" value="1"/>
</dbReference>
<dbReference type="Pfam" id="PF02826">
    <property type="entry name" value="2-Hacid_dh_C"/>
    <property type="match status" value="1"/>
</dbReference>
<evidence type="ECO:0000313" key="5">
    <source>
        <dbReference type="Proteomes" id="UP000464178"/>
    </source>
</evidence>
<dbReference type="GO" id="GO:0140297">
    <property type="term" value="F:DNA-binding transcription factor binding"/>
    <property type="evidence" value="ECO:0007669"/>
    <property type="project" value="TreeGrafter"/>
</dbReference>
<dbReference type="InterPro" id="IPR051638">
    <property type="entry name" value="CTBP_dehydrogenase"/>
</dbReference>
<dbReference type="SUPFAM" id="SSF51735">
    <property type="entry name" value="NAD(P)-binding Rossmann-fold domains"/>
    <property type="match status" value="1"/>
</dbReference>
<dbReference type="InterPro" id="IPR006140">
    <property type="entry name" value="D-isomer_DH_NAD-bd"/>
</dbReference>
<evidence type="ECO:0000313" key="4">
    <source>
        <dbReference type="EMBL" id="VTR94678.1"/>
    </source>
</evidence>
<keyword evidence="5" id="KW-1185">Reference proteome</keyword>